<accession>A0ACB8FE04</accession>
<name>A0ACB8FE04_9SAUR</name>
<reference evidence="1" key="1">
    <citation type="submission" date="2021-08" db="EMBL/GenBank/DDBJ databases">
        <title>The first chromosome-level gecko genome reveals the dynamic sex chromosomes of Neotropical dwarf geckos (Sphaerodactylidae: Sphaerodactylus).</title>
        <authorList>
            <person name="Pinto B.J."/>
            <person name="Keating S.E."/>
            <person name="Gamble T."/>
        </authorList>
    </citation>
    <scope>NUCLEOTIDE SEQUENCE</scope>
    <source>
        <strain evidence="1">TG3544</strain>
    </source>
</reference>
<comment type="caution">
    <text evidence="1">The sequence shown here is derived from an EMBL/GenBank/DDBJ whole genome shotgun (WGS) entry which is preliminary data.</text>
</comment>
<keyword evidence="2" id="KW-1185">Reference proteome</keyword>
<dbReference type="EMBL" id="CM037622">
    <property type="protein sequence ID" value="KAH8003515.1"/>
    <property type="molecule type" value="Genomic_DNA"/>
</dbReference>
<dbReference type="Proteomes" id="UP000827872">
    <property type="component" value="Linkage Group LG09"/>
</dbReference>
<evidence type="ECO:0000313" key="1">
    <source>
        <dbReference type="EMBL" id="KAH8003515.1"/>
    </source>
</evidence>
<evidence type="ECO:0000313" key="2">
    <source>
        <dbReference type="Proteomes" id="UP000827872"/>
    </source>
</evidence>
<gene>
    <name evidence="1" type="ORF">K3G42_019480</name>
</gene>
<protein>
    <submittedName>
        <fullName evidence="1">Uncharacterized protein</fullName>
    </submittedName>
</protein>
<organism evidence="1 2">
    <name type="scientific">Sphaerodactylus townsendi</name>
    <dbReference type="NCBI Taxonomy" id="933632"/>
    <lineage>
        <taxon>Eukaryota</taxon>
        <taxon>Metazoa</taxon>
        <taxon>Chordata</taxon>
        <taxon>Craniata</taxon>
        <taxon>Vertebrata</taxon>
        <taxon>Euteleostomi</taxon>
        <taxon>Lepidosauria</taxon>
        <taxon>Squamata</taxon>
        <taxon>Bifurcata</taxon>
        <taxon>Gekkota</taxon>
        <taxon>Sphaerodactylidae</taxon>
        <taxon>Sphaerodactylus</taxon>
    </lineage>
</organism>
<proteinExistence type="predicted"/>
<sequence length="189" mass="21678">MHGWYWFTLKDGYQAAFKQISSENQLIDDFSSITHETAIHKIHKTAIDGMADISMLRLFKTFLESTPQLILQIYILMSTSNSSISQYTSIVVSFISVTCSTVDYQIALRKSLPDKNKFARLTSKITYLLYKLLTLISWILCIALVMVLSTTIACVLVVLFWLGDFFILIINVHKMKLMDQSLKEEKCVE</sequence>